<keyword evidence="2" id="KW-1133">Transmembrane helix</keyword>
<keyword evidence="5" id="KW-1185">Reference proteome</keyword>
<sequence>MNGGAGMGGIGGMGFTWIFGLLMIVGLIVLVVVLVKTFTGGSSTGGASTTERPDDSDGTRARSGRGREILAERYARGELSAEEYRERLRTLEEDGL</sequence>
<name>A0A3A5M0G4_9MICC</name>
<feature type="region of interest" description="Disordered" evidence="1">
    <location>
        <begin position="39"/>
        <end position="63"/>
    </location>
</feature>
<dbReference type="Pfam" id="PF09851">
    <property type="entry name" value="SHOCT"/>
    <property type="match status" value="1"/>
</dbReference>
<evidence type="ECO:0000256" key="2">
    <source>
        <dbReference type="SAM" id="Phobius"/>
    </source>
</evidence>
<dbReference type="InterPro" id="IPR018649">
    <property type="entry name" value="SHOCT"/>
</dbReference>
<gene>
    <name evidence="4" type="ORF">D6T63_15700</name>
</gene>
<evidence type="ECO:0000313" key="5">
    <source>
        <dbReference type="Proteomes" id="UP000272560"/>
    </source>
</evidence>
<accession>A0A3A5M0G4</accession>
<protein>
    <submittedName>
        <fullName evidence="4">SHOCT domain-containing protein</fullName>
    </submittedName>
</protein>
<evidence type="ECO:0000256" key="1">
    <source>
        <dbReference type="SAM" id="MobiDB-lite"/>
    </source>
</evidence>
<reference evidence="4 5" key="1">
    <citation type="submission" date="2018-09" db="EMBL/GenBank/DDBJ databases">
        <title>Novel species of Arthrobacter.</title>
        <authorList>
            <person name="Liu Q."/>
            <person name="Xin Y.-H."/>
        </authorList>
    </citation>
    <scope>NUCLEOTIDE SEQUENCE [LARGE SCALE GENOMIC DNA]</scope>
    <source>
        <strain evidence="4 5">Hz2</strain>
    </source>
</reference>
<evidence type="ECO:0000313" key="4">
    <source>
        <dbReference type="EMBL" id="RJT76977.1"/>
    </source>
</evidence>
<feature type="compositionally biased region" description="Basic and acidic residues" evidence="1">
    <location>
        <begin position="51"/>
        <end position="63"/>
    </location>
</feature>
<organism evidence="4 5">
    <name type="scientific">Arthrobacter cheniae</name>
    <dbReference type="NCBI Taxonomy" id="1258888"/>
    <lineage>
        <taxon>Bacteria</taxon>
        <taxon>Bacillati</taxon>
        <taxon>Actinomycetota</taxon>
        <taxon>Actinomycetes</taxon>
        <taxon>Micrococcales</taxon>
        <taxon>Micrococcaceae</taxon>
        <taxon>Arthrobacter</taxon>
    </lineage>
</organism>
<evidence type="ECO:0000259" key="3">
    <source>
        <dbReference type="Pfam" id="PF09851"/>
    </source>
</evidence>
<feature type="compositionally biased region" description="Low complexity" evidence="1">
    <location>
        <begin position="39"/>
        <end position="50"/>
    </location>
</feature>
<feature type="transmembrane region" description="Helical" evidence="2">
    <location>
        <begin position="15"/>
        <end position="35"/>
    </location>
</feature>
<feature type="domain" description="SHOCT" evidence="3">
    <location>
        <begin position="68"/>
        <end position="91"/>
    </location>
</feature>
<proteinExistence type="predicted"/>
<keyword evidence="2" id="KW-0472">Membrane</keyword>
<comment type="caution">
    <text evidence="4">The sequence shown here is derived from an EMBL/GenBank/DDBJ whole genome shotgun (WGS) entry which is preliminary data.</text>
</comment>
<dbReference type="Proteomes" id="UP000272560">
    <property type="component" value="Unassembled WGS sequence"/>
</dbReference>
<keyword evidence="2" id="KW-0812">Transmembrane</keyword>
<dbReference type="AlphaFoldDB" id="A0A3A5M0G4"/>
<dbReference type="EMBL" id="QZVT01000010">
    <property type="protein sequence ID" value="RJT76977.1"/>
    <property type="molecule type" value="Genomic_DNA"/>
</dbReference>